<accession>A0A821LZS6</accession>
<feature type="region of interest" description="Disordered" evidence="1">
    <location>
        <begin position="17"/>
        <end position="51"/>
    </location>
</feature>
<dbReference type="OrthoDB" id="7483956at2759"/>
<dbReference type="AlphaFoldDB" id="A0A821LZS6"/>
<proteinExistence type="predicted"/>
<protein>
    <submittedName>
        <fullName evidence="2">Uncharacterized protein</fullName>
    </submittedName>
</protein>
<name>A0A821LZS6_9NEOP</name>
<evidence type="ECO:0000313" key="3">
    <source>
        <dbReference type="Proteomes" id="UP000663880"/>
    </source>
</evidence>
<organism evidence="2 3">
    <name type="scientific">Pieris macdunnoughi</name>
    <dbReference type="NCBI Taxonomy" id="345717"/>
    <lineage>
        <taxon>Eukaryota</taxon>
        <taxon>Metazoa</taxon>
        <taxon>Ecdysozoa</taxon>
        <taxon>Arthropoda</taxon>
        <taxon>Hexapoda</taxon>
        <taxon>Insecta</taxon>
        <taxon>Pterygota</taxon>
        <taxon>Neoptera</taxon>
        <taxon>Endopterygota</taxon>
        <taxon>Lepidoptera</taxon>
        <taxon>Glossata</taxon>
        <taxon>Ditrysia</taxon>
        <taxon>Papilionoidea</taxon>
        <taxon>Pieridae</taxon>
        <taxon>Pierinae</taxon>
        <taxon>Pieris</taxon>
    </lineage>
</organism>
<reference evidence="2" key="1">
    <citation type="submission" date="2021-02" db="EMBL/GenBank/DDBJ databases">
        <authorList>
            <person name="Steward A R."/>
        </authorList>
    </citation>
    <scope>NUCLEOTIDE SEQUENCE</scope>
</reference>
<dbReference type="EMBL" id="CAJOBZ010000002">
    <property type="protein sequence ID" value="CAF4758273.1"/>
    <property type="molecule type" value="Genomic_DNA"/>
</dbReference>
<sequence length="158" mass="16895">MGNDEVFGARRRYIPGEREANRRAGADLALASPSPRRRRAAPGSLRGTRQTVPARLAGSSCGRAHSTHCTRTHSRFVGKVSRGAHGSTLRLTVGAILRPPPQRLVAISRALTSRSLRHGCDVTNGTSHGPPAACRPPEPALTASLVRSRAFVTPRRTP</sequence>
<keyword evidence="3" id="KW-1185">Reference proteome</keyword>
<dbReference type="Proteomes" id="UP000663880">
    <property type="component" value="Unassembled WGS sequence"/>
</dbReference>
<evidence type="ECO:0000256" key="1">
    <source>
        <dbReference type="SAM" id="MobiDB-lite"/>
    </source>
</evidence>
<comment type="caution">
    <text evidence="2">The sequence shown here is derived from an EMBL/GenBank/DDBJ whole genome shotgun (WGS) entry which is preliminary data.</text>
</comment>
<gene>
    <name evidence="2" type="ORF">PMACD_LOCUS1154</name>
</gene>
<evidence type="ECO:0000313" key="2">
    <source>
        <dbReference type="EMBL" id="CAF4758273.1"/>
    </source>
</evidence>